<reference evidence="1 2" key="1">
    <citation type="submission" date="2021-04" db="EMBL/GenBank/DDBJ databases">
        <title>Draft Genome of Aeromonas popoffii ID682, isolated from a natural water source in Idaho.</title>
        <authorList>
            <person name="Testerman T."/>
            <person name="Graf J."/>
        </authorList>
    </citation>
    <scope>NUCLEOTIDE SEQUENCE [LARGE SCALE GENOMIC DNA]</scope>
    <source>
        <strain evidence="1 2">ID682</strain>
    </source>
</reference>
<dbReference type="Proteomes" id="UP000675653">
    <property type="component" value="Unassembled WGS sequence"/>
</dbReference>
<protein>
    <submittedName>
        <fullName evidence="1">Uncharacterized protein</fullName>
    </submittedName>
</protein>
<comment type="caution">
    <text evidence="1">The sequence shown here is derived from an EMBL/GenBank/DDBJ whole genome shotgun (WGS) entry which is preliminary data.</text>
</comment>
<evidence type="ECO:0000313" key="2">
    <source>
        <dbReference type="Proteomes" id="UP000675653"/>
    </source>
</evidence>
<organism evidence="1 2">
    <name type="scientific">Aeromonas popoffii</name>
    <dbReference type="NCBI Taxonomy" id="70856"/>
    <lineage>
        <taxon>Bacteria</taxon>
        <taxon>Pseudomonadati</taxon>
        <taxon>Pseudomonadota</taxon>
        <taxon>Gammaproteobacteria</taxon>
        <taxon>Aeromonadales</taxon>
        <taxon>Aeromonadaceae</taxon>
        <taxon>Aeromonas</taxon>
    </lineage>
</organism>
<name>A0ABS5GQV8_9GAMM</name>
<evidence type="ECO:0000313" key="1">
    <source>
        <dbReference type="EMBL" id="MBR7629530.1"/>
    </source>
</evidence>
<proteinExistence type="predicted"/>
<dbReference type="EMBL" id="JAGRZL010000027">
    <property type="protein sequence ID" value="MBR7629530.1"/>
    <property type="molecule type" value="Genomic_DNA"/>
</dbReference>
<accession>A0ABS5GQV8</accession>
<keyword evidence="2" id="KW-1185">Reference proteome</keyword>
<feature type="non-terminal residue" evidence="1">
    <location>
        <position position="1"/>
    </location>
</feature>
<dbReference type="RefSeq" id="WP_212513607.1">
    <property type="nucleotide sequence ID" value="NZ_CAWQDX010000049.1"/>
</dbReference>
<sequence length="63" mass="7388">QIVKERCNRVLLRKWNSTQPPFRVKPYFQELFEAPTGLTALPLALSMWRIIGIWITLARAFSN</sequence>
<gene>
    <name evidence="1" type="ORF">KAT72_10975</name>
</gene>